<sequence>MNLQETEMLRKVRAKRARETRRSTQGVTLEDVQQANAVLSKTDPSIVTTATTTTTSATLATTTIATTETPVATTSLTTDTTTTKSQDTSASSSRTSVLGNLNVNNDKDISSRVPVDVNIRRSQSTRETDTASMASWRKQREDPAKKDDDISATRSSSFRRIREGGSGYNLENSAYVPRNRTERAAERNALSMVDVGGPSGTGGNITRSASLRQERLRKQEEETALEQQRKEKEKEKGIVSDDLDGDRSSQDKDDKRHESTAIRRRKINRERRSTGIATYTPEVWSWRLNCPKIATCVDGVGVCATLVVLVGVISTGLSTCMMQRQKLRVKIFAHYSATFSQEKLIPPHLAPGCLQITFIHVHHVNTPVARLEFVVYNTGLAFFVQLDGKVDLGEFCCYTIGTIASLFQLRGNEEEDKDKENKEEDKTDKPSDTDDKCGNRILKSCANSLDPDETSQNVVSHQDPNCLLF</sequence>
<evidence type="ECO:0000256" key="1">
    <source>
        <dbReference type="SAM" id="MobiDB-lite"/>
    </source>
</evidence>
<feature type="region of interest" description="Disordered" evidence="1">
    <location>
        <begin position="413"/>
        <end position="438"/>
    </location>
</feature>
<evidence type="ECO:0000313" key="2">
    <source>
        <dbReference type="EMBL" id="KAH3746432.1"/>
    </source>
</evidence>
<keyword evidence="3" id="KW-1185">Reference proteome</keyword>
<proteinExistence type="predicted"/>
<gene>
    <name evidence="2" type="ORF">DPMN_180840</name>
</gene>
<feature type="compositionally biased region" description="Low complexity" evidence="1">
    <location>
        <begin position="72"/>
        <end position="96"/>
    </location>
</feature>
<reference evidence="2" key="1">
    <citation type="journal article" date="2019" name="bioRxiv">
        <title>The Genome of the Zebra Mussel, Dreissena polymorpha: A Resource for Invasive Species Research.</title>
        <authorList>
            <person name="McCartney M.A."/>
            <person name="Auch B."/>
            <person name="Kono T."/>
            <person name="Mallez S."/>
            <person name="Zhang Y."/>
            <person name="Obille A."/>
            <person name="Becker A."/>
            <person name="Abrahante J.E."/>
            <person name="Garbe J."/>
            <person name="Badalamenti J.P."/>
            <person name="Herman A."/>
            <person name="Mangelson H."/>
            <person name="Liachko I."/>
            <person name="Sullivan S."/>
            <person name="Sone E.D."/>
            <person name="Koren S."/>
            <person name="Silverstein K.A.T."/>
            <person name="Beckman K.B."/>
            <person name="Gohl D.M."/>
        </authorList>
    </citation>
    <scope>NUCLEOTIDE SEQUENCE</scope>
    <source>
        <strain evidence="2">Duluth1</strain>
        <tissue evidence="2">Whole animal</tissue>
    </source>
</reference>
<dbReference type="CDD" id="cd21930">
    <property type="entry name" value="IPD_PPP1R12"/>
    <property type="match status" value="1"/>
</dbReference>
<feature type="region of interest" description="Disordered" evidence="1">
    <location>
        <begin position="1"/>
        <end position="25"/>
    </location>
</feature>
<accession>A0A9D4DB72</accession>
<feature type="compositionally biased region" description="Basic and acidic residues" evidence="1">
    <location>
        <begin position="418"/>
        <end position="438"/>
    </location>
</feature>
<dbReference type="AlphaFoldDB" id="A0A9D4DB72"/>
<feature type="compositionally biased region" description="Basic and acidic residues" evidence="1">
    <location>
        <begin position="212"/>
        <end position="261"/>
    </location>
</feature>
<name>A0A9D4DB72_DREPO</name>
<feature type="compositionally biased region" description="Basic and acidic residues" evidence="1">
    <location>
        <begin position="138"/>
        <end position="151"/>
    </location>
</feature>
<dbReference type="EMBL" id="JAIWYP010000010">
    <property type="protein sequence ID" value="KAH3746432.1"/>
    <property type="molecule type" value="Genomic_DNA"/>
</dbReference>
<evidence type="ECO:0000313" key="3">
    <source>
        <dbReference type="Proteomes" id="UP000828390"/>
    </source>
</evidence>
<dbReference type="Gene3D" id="6.10.140.390">
    <property type="match status" value="1"/>
</dbReference>
<reference evidence="2" key="2">
    <citation type="submission" date="2020-11" db="EMBL/GenBank/DDBJ databases">
        <authorList>
            <person name="McCartney M.A."/>
            <person name="Auch B."/>
            <person name="Kono T."/>
            <person name="Mallez S."/>
            <person name="Becker A."/>
            <person name="Gohl D.M."/>
            <person name="Silverstein K.A.T."/>
            <person name="Koren S."/>
            <person name="Bechman K.B."/>
            <person name="Herman A."/>
            <person name="Abrahante J.E."/>
            <person name="Garbe J."/>
        </authorList>
    </citation>
    <scope>NUCLEOTIDE SEQUENCE</scope>
    <source>
        <strain evidence="2">Duluth1</strain>
        <tissue evidence="2">Whole animal</tissue>
    </source>
</reference>
<feature type="region of interest" description="Disordered" evidence="1">
    <location>
        <begin position="72"/>
        <end position="175"/>
    </location>
</feature>
<organism evidence="2 3">
    <name type="scientific">Dreissena polymorpha</name>
    <name type="common">Zebra mussel</name>
    <name type="synonym">Mytilus polymorpha</name>
    <dbReference type="NCBI Taxonomy" id="45954"/>
    <lineage>
        <taxon>Eukaryota</taxon>
        <taxon>Metazoa</taxon>
        <taxon>Spiralia</taxon>
        <taxon>Lophotrochozoa</taxon>
        <taxon>Mollusca</taxon>
        <taxon>Bivalvia</taxon>
        <taxon>Autobranchia</taxon>
        <taxon>Heteroconchia</taxon>
        <taxon>Euheterodonta</taxon>
        <taxon>Imparidentia</taxon>
        <taxon>Neoheterodontei</taxon>
        <taxon>Myida</taxon>
        <taxon>Dreissenoidea</taxon>
        <taxon>Dreissenidae</taxon>
        <taxon>Dreissena</taxon>
    </lineage>
</organism>
<protein>
    <submittedName>
        <fullName evidence="2">Uncharacterized protein</fullName>
    </submittedName>
</protein>
<comment type="caution">
    <text evidence="2">The sequence shown here is derived from an EMBL/GenBank/DDBJ whole genome shotgun (WGS) entry which is preliminary data.</text>
</comment>
<feature type="region of interest" description="Disordered" evidence="1">
    <location>
        <begin position="191"/>
        <end position="267"/>
    </location>
</feature>
<dbReference type="Proteomes" id="UP000828390">
    <property type="component" value="Unassembled WGS sequence"/>
</dbReference>